<comment type="caution">
    <text evidence="13">The sequence shown here is derived from an EMBL/GenBank/DDBJ whole genome shotgun (WGS) entry which is preliminary data.</text>
</comment>
<keyword evidence="3" id="KW-0501">Molybdenum cofactor biosynthesis</keyword>
<reference evidence="13 14" key="1">
    <citation type="submission" date="2020-07" db="EMBL/GenBank/DDBJ databases">
        <authorList>
            <person name="Feng H."/>
        </authorList>
    </citation>
    <scope>NUCLEOTIDE SEQUENCE [LARGE SCALE GENOMIC DNA]</scope>
    <source>
        <strain evidence="14">s-10</strain>
    </source>
</reference>
<accession>A0A7W1WPT0</accession>
<dbReference type="RefSeq" id="WP_181751056.1">
    <property type="nucleotide sequence ID" value="NZ_JACEIQ010000004.1"/>
</dbReference>
<dbReference type="NCBIfam" id="TIGR01682">
    <property type="entry name" value="moaD"/>
    <property type="match status" value="1"/>
</dbReference>
<evidence type="ECO:0000256" key="5">
    <source>
        <dbReference type="ARBA" id="ARBA00024247"/>
    </source>
</evidence>
<dbReference type="Gene3D" id="3.10.20.30">
    <property type="match status" value="1"/>
</dbReference>
<evidence type="ECO:0000256" key="7">
    <source>
        <dbReference type="ARBA" id="ARBA00063099"/>
    </source>
</evidence>
<dbReference type="InterPro" id="IPR016155">
    <property type="entry name" value="Mopterin_synth/thiamin_S_b"/>
</dbReference>
<evidence type="ECO:0000256" key="6">
    <source>
        <dbReference type="ARBA" id="ARBA00054425"/>
    </source>
</evidence>
<comment type="function">
    <text evidence="6">Involved in sulfur transfer in the conversion of molybdopterin precursor Z to molybdopterin.</text>
</comment>
<comment type="pathway">
    <text evidence="1">Cofactor biosynthesis; molybdopterin biosynthesis.</text>
</comment>
<name>A0A7W1WPT0_9BACL</name>
<protein>
    <recommendedName>
        <fullName evidence="5">Molybdopterin synthase sulfur carrier subunit</fullName>
    </recommendedName>
    <alternativeName>
        <fullName evidence="11">MPT synthase subunit 1</fullName>
    </alternativeName>
    <alternativeName>
        <fullName evidence="8">Molybdenum cofactor biosynthesis protein D</fullName>
    </alternativeName>
    <alternativeName>
        <fullName evidence="10">Molybdopterin-converting factor small subunit</fullName>
    </alternativeName>
    <alternativeName>
        <fullName evidence="9">Molybdopterin-converting factor subunit 1</fullName>
    </alternativeName>
    <alternativeName>
        <fullName evidence="12">Sulfur carrier protein MoaD</fullName>
    </alternativeName>
</protein>
<dbReference type="InterPro" id="IPR012675">
    <property type="entry name" value="Beta-grasp_dom_sf"/>
</dbReference>
<evidence type="ECO:0000256" key="1">
    <source>
        <dbReference type="ARBA" id="ARBA00005046"/>
    </source>
</evidence>
<evidence type="ECO:0000256" key="2">
    <source>
        <dbReference type="ARBA" id="ARBA00022741"/>
    </source>
</evidence>
<dbReference type="Proteomes" id="UP000535491">
    <property type="component" value="Unassembled WGS sequence"/>
</dbReference>
<evidence type="ECO:0000256" key="11">
    <source>
        <dbReference type="ARBA" id="ARBA00078020"/>
    </source>
</evidence>
<evidence type="ECO:0000256" key="10">
    <source>
        <dbReference type="ARBA" id="ARBA00077809"/>
    </source>
</evidence>
<dbReference type="FunFam" id="3.10.20.30:FF:000010">
    <property type="entry name" value="Molybdopterin synthase sulfur carrier subunit"/>
    <property type="match status" value="1"/>
</dbReference>
<dbReference type="GO" id="GO:0000166">
    <property type="term" value="F:nucleotide binding"/>
    <property type="evidence" value="ECO:0007669"/>
    <property type="project" value="UniProtKB-KW"/>
</dbReference>
<dbReference type="SUPFAM" id="SSF54285">
    <property type="entry name" value="MoaD/ThiS"/>
    <property type="match status" value="1"/>
</dbReference>
<dbReference type="PANTHER" id="PTHR33359">
    <property type="entry name" value="MOLYBDOPTERIN SYNTHASE SULFUR CARRIER SUBUNIT"/>
    <property type="match status" value="1"/>
</dbReference>
<dbReference type="EMBL" id="JACEIQ010000004">
    <property type="protein sequence ID" value="MBA4493807.1"/>
    <property type="molecule type" value="Genomic_DNA"/>
</dbReference>
<gene>
    <name evidence="13" type="primary">moaD</name>
    <name evidence="13" type="ORF">H1191_05750</name>
</gene>
<organism evidence="13 14">
    <name type="scientific">Paenactinomyces guangxiensis</name>
    <dbReference type="NCBI Taxonomy" id="1490290"/>
    <lineage>
        <taxon>Bacteria</taxon>
        <taxon>Bacillati</taxon>
        <taxon>Bacillota</taxon>
        <taxon>Bacilli</taxon>
        <taxon>Bacillales</taxon>
        <taxon>Thermoactinomycetaceae</taxon>
        <taxon>Paenactinomyces</taxon>
    </lineage>
</organism>
<dbReference type="GO" id="GO:1990133">
    <property type="term" value="C:molybdopterin adenylyltransferase complex"/>
    <property type="evidence" value="ECO:0007669"/>
    <property type="project" value="TreeGrafter"/>
</dbReference>
<dbReference type="PANTHER" id="PTHR33359:SF1">
    <property type="entry name" value="MOLYBDOPTERIN SYNTHASE SULFUR CARRIER SUBUNIT"/>
    <property type="match status" value="1"/>
</dbReference>
<evidence type="ECO:0000256" key="9">
    <source>
        <dbReference type="ARBA" id="ARBA00076711"/>
    </source>
</evidence>
<evidence type="ECO:0000256" key="3">
    <source>
        <dbReference type="ARBA" id="ARBA00023150"/>
    </source>
</evidence>
<evidence type="ECO:0000256" key="12">
    <source>
        <dbReference type="ARBA" id="ARBA00078992"/>
    </source>
</evidence>
<dbReference type="InterPro" id="IPR003749">
    <property type="entry name" value="ThiS/MoaD-like"/>
</dbReference>
<sequence>MESKIKVLCFADLGEKLGRSLEIPAETDLTAAELRQRVIKLYPQFQSDLQSCLIAVNQEYATGETMVNTGDEIAFIPPVSGG</sequence>
<dbReference type="AlphaFoldDB" id="A0A7W1WPT0"/>
<dbReference type="InterPro" id="IPR044672">
    <property type="entry name" value="MOCS2A"/>
</dbReference>
<keyword evidence="14" id="KW-1185">Reference proteome</keyword>
<evidence type="ECO:0000256" key="8">
    <source>
        <dbReference type="ARBA" id="ARBA00075076"/>
    </source>
</evidence>
<keyword evidence="2" id="KW-0547">Nucleotide-binding</keyword>
<evidence type="ECO:0000256" key="4">
    <source>
        <dbReference type="ARBA" id="ARBA00024200"/>
    </source>
</evidence>
<dbReference type="GO" id="GO:0006777">
    <property type="term" value="P:Mo-molybdopterin cofactor biosynthetic process"/>
    <property type="evidence" value="ECO:0007669"/>
    <property type="project" value="UniProtKB-KW"/>
</dbReference>
<comment type="subunit">
    <text evidence="7">Heterotetramer of 2 MoaD subunits and 2 MoaE subunits. Forms a stable heterotetrameric complex of 2 MoaD and 2 MoeB during adenylation of MoaD by MoeB. During catalysis MoaD shuttles between the two heterotetrameric complexes.</text>
</comment>
<evidence type="ECO:0000313" key="14">
    <source>
        <dbReference type="Proteomes" id="UP000535491"/>
    </source>
</evidence>
<comment type="similarity">
    <text evidence="4">Belongs to the MoaD family.</text>
</comment>
<dbReference type="UniPathway" id="UPA00344"/>
<dbReference type="Pfam" id="PF02597">
    <property type="entry name" value="ThiS"/>
    <property type="match status" value="1"/>
</dbReference>
<proteinExistence type="inferred from homology"/>
<dbReference type="CDD" id="cd00754">
    <property type="entry name" value="Ubl_MoaD"/>
    <property type="match status" value="1"/>
</dbReference>
<evidence type="ECO:0000313" key="13">
    <source>
        <dbReference type="EMBL" id="MBA4493807.1"/>
    </source>
</evidence>